<name>A0A166CT93_9EURY</name>
<dbReference type="AlphaFoldDB" id="A0A166CT93"/>
<dbReference type="PATRIC" id="fig|47311.3.peg.774"/>
<dbReference type="EMBL" id="LWMW01000088">
    <property type="protein sequence ID" value="KZX16657.1"/>
    <property type="molecule type" value="Genomic_DNA"/>
</dbReference>
<comment type="caution">
    <text evidence="1">The sequence shown here is derived from an EMBL/GenBank/DDBJ whole genome shotgun (WGS) entry which is preliminary data.</text>
</comment>
<sequence length="207" mass="23024">MASLGDYLISLLRKNKPIQKPDNAMHQLLKFGVGGLLDYYEEFMNITISKINIFNNNPAEDTTEMEEKISAGLLKLQGDELGIYRHEGESNVNYRNRLLAFMNGNNSILGIITIVSNLLNIPSDSFHVMHEVLNNEPLGFEDTITNMLDNETTNILVSLISEKEPNGSTIIIELPDGADCELVYDVVSKMLFVGVNLIVKSGSISYP</sequence>
<organism evidence="1 2">
    <name type="scientific">Methanobrevibacter cuticularis</name>
    <dbReference type="NCBI Taxonomy" id="47311"/>
    <lineage>
        <taxon>Archaea</taxon>
        <taxon>Methanobacteriati</taxon>
        <taxon>Methanobacteriota</taxon>
        <taxon>Methanomada group</taxon>
        <taxon>Methanobacteria</taxon>
        <taxon>Methanobacteriales</taxon>
        <taxon>Methanobacteriaceae</taxon>
        <taxon>Methanobrevibacter</taxon>
    </lineage>
</organism>
<evidence type="ECO:0000313" key="1">
    <source>
        <dbReference type="EMBL" id="KZX16657.1"/>
    </source>
</evidence>
<dbReference type="OrthoDB" id="78316at2157"/>
<proteinExistence type="predicted"/>
<gene>
    <name evidence="1" type="ORF">MBCUT_06950</name>
</gene>
<evidence type="ECO:0000313" key="2">
    <source>
        <dbReference type="Proteomes" id="UP000077275"/>
    </source>
</evidence>
<keyword evidence="2" id="KW-1185">Reference proteome</keyword>
<dbReference type="STRING" id="47311.MBCUT_06950"/>
<dbReference type="RefSeq" id="WP_067258954.1">
    <property type="nucleotide sequence ID" value="NZ_LWMW01000088.1"/>
</dbReference>
<protein>
    <submittedName>
        <fullName evidence="1">Uncharacterized protein</fullName>
    </submittedName>
</protein>
<reference evidence="1 2" key="1">
    <citation type="submission" date="2016-04" db="EMBL/GenBank/DDBJ databases">
        <title>Genome sequence of Methanobrevibacter cuticularis DSM 11139.</title>
        <authorList>
            <person name="Poehlein A."/>
            <person name="Seedorf H."/>
            <person name="Daniel R."/>
        </authorList>
    </citation>
    <scope>NUCLEOTIDE SEQUENCE [LARGE SCALE GENOMIC DNA]</scope>
    <source>
        <strain evidence="1 2">DSM 11139</strain>
    </source>
</reference>
<accession>A0A166CT93</accession>
<dbReference type="Proteomes" id="UP000077275">
    <property type="component" value="Unassembled WGS sequence"/>
</dbReference>